<name>A0ABQ7GDA2_DUNSA</name>
<dbReference type="Proteomes" id="UP000815325">
    <property type="component" value="Unassembled WGS sequence"/>
</dbReference>
<comment type="caution">
    <text evidence="2">The sequence shown here is derived from an EMBL/GenBank/DDBJ whole genome shotgun (WGS) entry which is preliminary data.</text>
</comment>
<evidence type="ECO:0000313" key="3">
    <source>
        <dbReference type="Proteomes" id="UP000815325"/>
    </source>
</evidence>
<dbReference type="Pfam" id="PF05546">
    <property type="entry name" value="She9_MDM33"/>
    <property type="match status" value="1"/>
</dbReference>
<feature type="compositionally biased region" description="Polar residues" evidence="1">
    <location>
        <begin position="112"/>
        <end position="127"/>
    </location>
</feature>
<evidence type="ECO:0000256" key="1">
    <source>
        <dbReference type="SAM" id="MobiDB-lite"/>
    </source>
</evidence>
<keyword evidence="3" id="KW-1185">Reference proteome</keyword>
<evidence type="ECO:0000313" key="2">
    <source>
        <dbReference type="EMBL" id="KAF5832585.1"/>
    </source>
</evidence>
<protein>
    <submittedName>
        <fullName evidence="2">Uncharacterized protein</fullName>
    </submittedName>
</protein>
<dbReference type="EMBL" id="MU069863">
    <property type="protein sequence ID" value="KAF5832585.1"/>
    <property type="molecule type" value="Genomic_DNA"/>
</dbReference>
<feature type="compositionally biased region" description="Polar residues" evidence="1">
    <location>
        <begin position="46"/>
        <end position="56"/>
    </location>
</feature>
<gene>
    <name evidence="2" type="ORF">DUNSADRAFT_11484</name>
</gene>
<feature type="region of interest" description="Disordered" evidence="1">
    <location>
        <begin position="46"/>
        <end position="69"/>
    </location>
</feature>
<proteinExistence type="predicted"/>
<reference evidence="2" key="1">
    <citation type="submission" date="2017-08" db="EMBL/GenBank/DDBJ databases">
        <authorList>
            <person name="Polle J.E."/>
            <person name="Barry K."/>
            <person name="Cushman J."/>
            <person name="Schmutz J."/>
            <person name="Tran D."/>
            <person name="Hathwaick L.T."/>
            <person name="Yim W.C."/>
            <person name="Jenkins J."/>
            <person name="Mckie-Krisberg Z.M."/>
            <person name="Prochnik S."/>
            <person name="Lindquist E."/>
            <person name="Dockter R.B."/>
            <person name="Adam C."/>
            <person name="Molina H."/>
            <person name="Bunkerborg J."/>
            <person name="Jin E."/>
            <person name="Buchheim M."/>
            <person name="Magnuson J."/>
        </authorList>
    </citation>
    <scope>NUCLEOTIDE SEQUENCE</scope>
    <source>
        <strain evidence="2">CCAP 19/18</strain>
    </source>
</reference>
<sequence length="300" mass="32723">MALHLAGTRLMHLAWVQGPMQQTFSLPLLPACMVNSNLDHFLKNTQSRAYSASDPNGKSRDREREGSDASNALATSLQGLIESAQSRASIAQSRAQTALSAVRERVRRQLSEAPSSSGSIAARQVDQQQPLSSRLYSRLQGVSKAVNQLTGYTTVEHLKEAVAKADEALIHIRQDMEGKKQAYEDVLEMQLKLHFLFLPGRRGHAWDAGQTSFDTAQPHKVYKGMLETQLNLALTQLNFCLPAQLVLMQLNPCLPAPLGLMQLNLVFHFPPGQQGLADAAQPSLGAAQTLSSSTPYLDAA</sequence>
<feature type="compositionally biased region" description="Basic and acidic residues" evidence="1">
    <location>
        <begin position="57"/>
        <end position="67"/>
    </location>
</feature>
<dbReference type="InterPro" id="IPR008839">
    <property type="entry name" value="MDM33_fungi"/>
</dbReference>
<feature type="region of interest" description="Disordered" evidence="1">
    <location>
        <begin position="108"/>
        <end position="127"/>
    </location>
</feature>
<organism evidence="2 3">
    <name type="scientific">Dunaliella salina</name>
    <name type="common">Green alga</name>
    <name type="synonym">Protococcus salinus</name>
    <dbReference type="NCBI Taxonomy" id="3046"/>
    <lineage>
        <taxon>Eukaryota</taxon>
        <taxon>Viridiplantae</taxon>
        <taxon>Chlorophyta</taxon>
        <taxon>core chlorophytes</taxon>
        <taxon>Chlorophyceae</taxon>
        <taxon>CS clade</taxon>
        <taxon>Chlamydomonadales</taxon>
        <taxon>Dunaliellaceae</taxon>
        <taxon>Dunaliella</taxon>
    </lineage>
</organism>
<accession>A0ABQ7GDA2</accession>